<dbReference type="InterPro" id="IPR043454">
    <property type="entry name" value="NPH3/RPT2-like"/>
</dbReference>
<comment type="caution">
    <text evidence="4">The sequence shown here is derived from an EMBL/GenBank/DDBJ whole genome shotgun (WGS) entry which is preliminary data.</text>
</comment>
<keyword evidence="1" id="KW-0833">Ubl conjugation pathway</keyword>
<sequence length="314" mass="35909">MREVIETVERALPQDKGLIPCKSLFEMLRSAISFNANQECRDGLELRIGKQLDQSTVKELLLIFHVPEEKYDTECVKRMLKIYYDNYTSSEFSGFVKVANLMEEFLCEVASDIDLKMDTFASLADLSASVSSEAKRSSDGIYRAIDIYLEKHIYLTEKEREKLCDVLDCSRMSVEACQHAAQNNRLPTRLLVQILFAGHMMLKDTVGKEMIQSCGALMVEKKDEGGGVELSASEDDDHEVKAEIEKIGNKVLELEKECNNVRMQIQKGGFNNSKERNEKKKSVWKEMKRKFGCMTTMHDCSNSHVQKKKKVHPR</sequence>
<dbReference type="Pfam" id="PF03000">
    <property type="entry name" value="NPH3"/>
    <property type="match status" value="1"/>
</dbReference>
<dbReference type="OrthoDB" id="1878376at2759"/>
<evidence type="ECO:0000256" key="1">
    <source>
        <dbReference type="ARBA" id="ARBA00022786"/>
    </source>
</evidence>
<dbReference type="InterPro" id="IPR027356">
    <property type="entry name" value="NPH3_dom"/>
</dbReference>
<dbReference type="AlphaFoldDB" id="A0A9P0YKB9"/>
<evidence type="ECO:0000259" key="3">
    <source>
        <dbReference type="PROSITE" id="PS51649"/>
    </source>
</evidence>
<gene>
    <name evidence="4" type="ORF">CEURO_LOCUS1946</name>
</gene>
<comment type="similarity">
    <text evidence="2">Belongs to the NPH3 family.</text>
</comment>
<dbReference type="PANTHER" id="PTHR32370">
    <property type="entry name" value="OS12G0117600 PROTEIN"/>
    <property type="match status" value="1"/>
</dbReference>
<dbReference type="PROSITE" id="PS51649">
    <property type="entry name" value="NPH3"/>
    <property type="match status" value="1"/>
</dbReference>
<proteinExistence type="inferred from homology"/>
<name>A0A9P0YKB9_CUSEU</name>
<reference evidence="4" key="1">
    <citation type="submission" date="2022-07" db="EMBL/GenBank/DDBJ databases">
        <authorList>
            <person name="Macas J."/>
            <person name="Novak P."/>
            <person name="Neumann P."/>
        </authorList>
    </citation>
    <scope>NUCLEOTIDE SEQUENCE</scope>
</reference>
<organism evidence="4 5">
    <name type="scientific">Cuscuta europaea</name>
    <name type="common">European dodder</name>
    <dbReference type="NCBI Taxonomy" id="41803"/>
    <lineage>
        <taxon>Eukaryota</taxon>
        <taxon>Viridiplantae</taxon>
        <taxon>Streptophyta</taxon>
        <taxon>Embryophyta</taxon>
        <taxon>Tracheophyta</taxon>
        <taxon>Spermatophyta</taxon>
        <taxon>Magnoliopsida</taxon>
        <taxon>eudicotyledons</taxon>
        <taxon>Gunneridae</taxon>
        <taxon>Pentapetalae</taxon>
        <taxon>asterids</taxon>
        <taxon>lamiids</taxon>
        <taxon>Solanales</taxon>
        <taxon>Convolvulaceae</taxon>
        <taxon>Cuscuteae</taxon>
        <taxon>Cuscuta</taxon>
        <taxon>Cuscuta subgen. Cuscuta</taxon>
    </lineage>
</organism>
<evidence type="ECO:0000313" key="4">
    <source>
        <dbReference type="EMBL" id="CAH9062702.1"/>
    </source>
</evidence>
<feature type="domain" description="NPH3" evidence="3">
    <location>
        <begin position="1"/>
        <end position="201"/>
    </location>
</feature>
<protein>
    <recommendedName>
        <fullName evidence="3">NPH3 domain-containing protein</fullName>
    </recommendedName>
</protein>
<dbReference type="Proteomes" id="UP001152484">
    <property type="component" value="Unassembled WGS sequence"/>
</dbReference>
<dbReference type="EMBL" id="CAMAPE010000004">
    <property type="protein sequence ID" value="CAH9062702.1"/>
    <property type="molecule type" value="Genomic_DNA"/>
</dbReference>
<evidence type="ECO:0000256" key="2">
    <source>
        <dbReference type="PROSITE-ProRule" id="PRU00982"/>
    </source>
</evidence>
<evidence type="ECO:0000313" key="5">
    <source>
        <dbReference type="Proteomes" id="UP001152484"/>
    </source>
</evidence>
<accession>A0A9P0YKB9</accession>
<keyword evidence="5" id="KW-1185">Reference proteome</keyword>